<keyword evidence="2" id="KW-1185">Reference proteome</keyword>
<dbReference type="EMBL" id="JAQNDL010000001">
    <property type="protein sequence ID" value="MDC0718318.1"/>
    <property type="molecule type" value="Genomic_DNA"/>
</dbReference>
<evidence type="ECO:0000313" key="2">
    <source>
        <dbReference type="Proteomes" id="UP001221686"/>
    </source>
</evidence>
<proteinExistence type="predicted"/>
<gene>
    <name evidence="1" type="ORF">POL25_15530</name>
</gene>
<sequence>MQMGASEGPVGVRALTIAGALVHVEGLVFADVARALRVRLPSLALAQQGEALPVGDGLRAFVDLRRTSPTQVQVALILADGRAYFRVVDTEDEPPARPVAAALALLIAAIEDDSVAPDQRDVPVPPAIAAAPPPQSPVPKDISNRTCPEVQLCPRLPAPAKPRVPALELGLVRYDGASFGLDRPLAGVRGAMFGLGLDLRWRRGAIAAVEVRATVAPVDRHTLVRVRMAAGAGFGVRVRAFELPIVGLVGVEWWGLAGGEATVIRGGSRPLLGGGLRLSPGFWLRLPAVAVRAGARAELWASGEPGAGGPRKPLLARPGEPALAAIGGVELNLGIEVAVWFDPGRRKRAP</sequence>
<reference evidence="1 2" key="1">
    <citation type="submission" date="2022-11" db="EMBL/GenBank/DDBJ databases">
        <title>Minimal conservation of predation-associated metabolite biosynthetic gene clusters underscores biosynthetic potential of Myxococcota including descriptions for ten novel species: Archangium lansinium sp. nov., Myxococcus landrumus sp. nov., Nannocystis bai.</title>
        <authorList>
            <person name="Ahearne A."/>
            <person name="Stevens C."/>
            <person name="Dowd S."/>
        </authorList>
    </citation>
    <scope>NUCLEOTIDE SEQUENCE [LARGE SCALE GENOMIC DNA]</scope>
    <source>
        <strain evidence="1 2">BB15-2</strain>
    </source>
</reference>
<comment type="caution">
    <text evidence="1">The sequence shown here is derived from an EMBL/GenBank/DDBJ whole genome shotgun (WGS) entry which is preliminary data.</text>
</comment>
<accession>A0ABT5DYU1</accession>
<evidence type="ECO:0008006" key="3">
    <source>
        <dbReference type="Google" id="ProtNLM"/>
    </source>
</evidence>
<dbReference type="Proteomes" id="UP001221686">
    <property type="component" value="Unassembled WGS sequence"/>
</dbReference>
<organism evidence="1 2">
    <name type="scientific">Nannocystis bainbridge</name>
    <dbReference type="NCBI Taxonomy" id="2995303"/>
    <lineage>
        <taxon>Bacteria</taxon>
        <taxon>Pseudomonadati</taxon>
        <taxon>Myxococcota</taxon>
        <taxon>Polyangia</taxon>
        <taxon>Nannocystales</taxon>
        <taxon>Nannocystaceae</taxon>
        <taxon>Nannocystis</taxon>
    </lineage>
</organism>
<evidence type="ECO:0000313" key="1">
    <source>
        <dbReference type="EMBL" id="MDC0718318.1"/>
    </source>
</evidence>
<dbReference type="RefSeq" id="WP_272086797.1">
    <property type="nucleotide sequence ID" value="NZ_JAQNDL010000001.1"/>
</dbReference>
<name>A0ABT5DYU1_9BACT</name>
<protein>
    <recommendedName>
        <fullName evidence="3">CheW-like domain-containing protein</fullName>
    </recommendedName>
</protein>